<keyword evidence="1" id="KW-1133">Transmembrane helix</keyword>
<evidence type="ECO:0000313" key="3">
    <source>
        <dbReference type="Proteomes" id="UP000663860"/>
    </source>
</evidence>
<name>A0A813UIP9_9BILA</name>
<comment type="caution">
    <text evidence="2">The sequence shown here is derived from an EMBL/GenBank/DDBJ whole genome shotgun (WGS) entry which is preliminary data.</text>
</comment>
<evidence type="ECO:0000313" key="2">
    <source>
        <dbReference type="EMBL" id="CAF0824241.1"/>
    </source>
</evidence>
<evidence type="ECO:0000256" key="1">
    <source>
        <dbReference type="SAM" id="Phobius"/>
    </source>
</evidence>
<keyword evidence="1" id="KW-0812">Transmembrane</keyword>
<protein>
    <submittedName>
        <fullName evidence="2">Uncharacterized protein</fullName>
    </submittedName>
</protein>
<dbReference type="SUPFAM" id="SSF141571">
    <property type="entry name" value="Pentapeptide repeat-like"/>
    <property type="match status" value="1"/>
</dbReference>
<gene>
    <name evidence="2" type="ORF">IZO911_LOCUS8169</name>
</gene>
<dbReference type="Proteomes" id="UP000663860">
    <property type="component" value="Unassembled WGS sequence"/>
</dbReference>
<feature type="transmembrane region" description="Helical" evidence="1">
    <location>
        <begin position="20"/>
        <end position="39"/>
    </location>
</feature>
<dbReference type="Gene3D" id="2.160.20.80">
    <property type="entry name" value="E3 ubiquitin-protein ligase SopA"/>
    <property type="match status" value="1"/>
</dbReference>
<dbReference type="EMBL" id="CAJNOE010000055">
    <property type="protein sequence ID" value="CAF0824241.1"/>
    <property type="molecule type" value="Genomic_DNA"/>
</dbReference>
<dbReference type="AlphaFoldDB" id="A0A813UIP9"/>
<reference evidence="2" key="1">
    <citation type="submission" date="2021-02" db="EMBL/GenBank/DDBJ databases">
        <authorList>
            <person name="Nowell W R."/>
        </authorList>
    </citation>
    <scope>NUCLEOTIDE SEQUENCE</scope>
</reference>
<dbReference type="SUPFAM" id="SSF52047">
    <property type="entry name" value="RNI-like"/>
    <property type="match status" value="1"/>
</dbReference>
<keyword evidence="1" id="KW-0472">Membrane</keyword>
<proteinExistence type="predicted"/>
<organism evidence="2 3">
    <name type="scientific">Adineta steineri</name>
    <dbReference type="NCBI Taxonomy" id="433720"/>
    <lineage>
        <taxon>Eukaryota</taxon>
        <taxon>Metazoa</taxon>
        <taxon>Spiralia</taxon>
        <taxon>Gnathifera</taxon>
        <taxon>Rotifera</taxon>
        <taxon>Eurotatoria</taxon>
        <taxon>Bdelloidea</taxon>
        <taxon>Adinetida</taxon>
        <taxon>Adinetidae</taxon>
        <taxon>Adineta</taxon>
    </lineage>
</organism>
<sequence>MVNTTTSSSKPGACWNWSRILLSACLPLVLGVFTIIFAIQQNSISIANREQDRRQAIVLRQQVMYDAYIKDISKLLLDPSFNRSNRQQLNYVGFKTIDVLRHLSKIQKRDVVFFLHNHDLIRKDKPESQRVSLNGADLTDAHFIRSKSMNCDLRNISLGSVLASNIVFERCDITYVGFENSLMVGAKFIGSFMHGVTFFKANLVDAIFDGNIMYEITFSHASLVNLKFFGMKPTTADFTNADLLNSDLTPEFLSDTRLIISNTRYPNGSFSVVSDTQLINDGGAELTCIDNSRKNWLAFDRYKSLNFYNKNRLNLNLSDSIIDNCSFYSNSFGVMYQYIITTRYSLLINNEIAYFNISAFMGCVIPNRSNNRALIDVRCFDEYYDGPVCGGIVTNNTMSGFYYQTKTVFIPKGTVHLRVWIEVNIGSPSKPTDSIQQACIIDDIKLVIFKKEKYLLKECVTCFEDLSNELIYEIFELLDFHYVYDAFYSLNTRFHNLIVKSTLPIEVNLSSISKSTFQRFNKDIILPNKHRIHSLHLSNLCLYDDKSSPIHIISEFLHLETLSLNNIELKYLEYLLGTLVSLPCLSSLSIVSADFILNKTPIYYQVVRLPALKYCSLSLKGLSYNELFSPTIDEYSPIEYLIISHDIPIDQLYNLLSYVPKLRRLCVYCVIESSSKYIKTSLPVLPYLTHVSLDLSFISFNVFEEMVIDILRLIQILHIFIRFNSDQMYTNANRWEQLILSHMPNLRIFDIRHEGCSDDITSDNQAISNTPIDNFSSSFWIERQWFVAQQYYEKLYKDHTIIYSTDPYRYELYIKF</sequence>
<accession>A0A813UIP9</accession>